<dbReference type="EMBL" id="BGZK01006467">
    <property type="protein sequence ID" value="GBO98915.1"/>
    <property type="molecule type" value="Genomic_DNA"/>
</dbReference>
<proteinExistence type="predicted"/>
<comment type="caution">
    <text evidence="1">The sequence shown here is derived from an EMBL/GenBank/DDBJ whole genome shotgun (WGS) entry which is preliminary data.</text>
</comment>
<organism evidence="1 2">
    <name type="scientific">Eumeta variegata</name>
    <name type="common">Bagworm moth</name>
    <name type="synonym">Eumeta japonica</name>
    <dbReference type="NCBI Taxonomy" id="151549"/>
    <lineage>
        <taxon>Eukaryota</taxon>
        <taxon>Metazoa</taxon>
        <taxon>Ecdysozoa</taxon>
        <taxon>Arthropoda</taxon>
        <taxon>Hexapoda</taxon>
        <taxon>Insecta</taxon>
        <taxon>Pterygota</taxon>
        <taxon>Neoptera</taxon>
        <taxon>Endopterygota</taxon>
        <taxon>Lepidoptera</taxon>
        <taxon>Glossata</taxon>
        <taxon>Ditrysia</taxon>
        <taxon>Tineoidea</taxon>
        <taxon>Psychidae</taxon>
        <taxon>Oiketicinae</taxon>
        <taxon>Eumeta</taxon>
    </lineage>
</organism>
<dbReference type="Proteomes" id="UP000299102">
    <property type="component" value="Unassembled WGS sequence"/>
</dbReference>
<name>A0A4C1SAP4_EUMVA</name>
<protein>
    <submittedName>
        <fullName evidence="1">Uncharacterized protein</fullName>
    </submittedName>
</protein>
<evidence type="ECO:0000313" key="1">
    <source>
        <dbReference type="EMBL" id="GBO98915.1"/>
    </source>
</evidence>
<reference evidence="1 2" key="1">
    <citation type="journal article" date="2019" name="Commun. Biol.">
        <title>The bagworm genome reveals a unique fibroin gene that provides high tensile strength.</title>
        <authorList>
            <person name="Kono N."/>
            <person name="Nakamura H."/>
            <person name="Ohtoshi R."/>
            <person name="Tomita M."/>
            <person name="Numata K."/>
            <person name="Arakawa K."/>
        </authorList>
    </citation>
    <scope>NUCLEOTIDE SEQUENCE [LARGE SCALE GENOMIC DNA]</scope>
</reference>
<feature type="non-terminal residue" evidence="1">
    <location>
        <position position="1"/>
    </location>
</feature>
<keyword evidence="2" id="KW-1185">Reference proteome</keyword>
<sequence length="88" mass="9967">QLTVTRRAIASLEDVFDAPEVEKYIVREFGSTTCIYERVCVHYAVRAQARPRPQLDWRNVFRNAECLLQSICGTNDARPVGGAGKNRL</sequence>
<dbReference type="OrthoDB" id="8174264at2759"/>
<accession>A0A4C1SAP4</accession>
<evidence type="ECO:0000313" key="2">
    <source>
        <dbReference type="Proteomes" id="UP000299102"/>
    </source>
</evidence>
<dbReference type="AlphaFoldDB" id="A0A4C1SAP4"/>
<gene>
    <name evidence="1" type="ORF">EVAR_73871_1</name>
</gene>